<proteinExistence type="predicted"/>
<dbReference type="Pfam" id="PF21810">
    <property type="entry name" value="DUF6880"/>
    <property type="match status" value="1"/>
</dbReference>
<dbReference type="AlphaFoldDB" id="V4PTC5"/>
<dbReference type="STRING" id="1121022.GCA_000376105_03320"/>
<keyword evidence="2" id="KW-1185">Reference proteome</keyword>
<dbReference type="InterPro" id="IPR049245">
    <property type="entry name" value="DUF6880"/>
</dbReference>
<evidence type="ECO:0000313" key="2">
    <source>
        <dbReference type="Proteomes" id="UP000017837"/>
    </source>
</evidence>
<gene>
    <name evidence="1" type="ORF">ABENE_14955</name>
</gene>
<reference evidence="1 2" key="1">
    <citation type="journal article" date="2014" name="Nature">
        <title>Sequential evolution of bacterial morphology by co-option of a developmental regulator.</title>
        <authorList>
            <person name="Jiang C."/>
            <person name="Brown P.J."/>
            <person name="Ducret A."/>
            <person name="Brun Y.V."/>
        </authorList>
    </citation>
    <scope>NUCLEOTIDE SEQUENCE [LARGE SCALE GENOMIC DNA]</scope>
    <source>
        <strain evidence="1 2">DSM 16100</strain>
    </source>
</reference>
<dbReference type="OrthoDB" id="7183688at2"/>
<protein>
    <submittedName>
        <fullName evidence="1">Uncharacterized protein</fullName>
    </submittedName>
</protein>
<organism evidence="1 2">
    <name type="scientific">Asticcacaulis benevestitus DSM 16100 = ATCC BAA-896</name>
    <dbReference type="NCBI Taxonomy" id="1121022"/>
    <lineage>
        <taxon>Bacteria</taxon>
        <taxon>Pseudomonadati</taxon>
        <taxon>Pseudomonadota</taxon>
        <taxon>Alphaproteobacteria</taxon>
        <taxon>Caulobacterales</taxon>
        <taxon>Caulobacteraceae</taxon>
        <taxon>Asticcacaulis</taxon>
    </lineage>
</organism>
<comment type="caution">
    <text evidence="1">The sequence shown here is derived from an EMBL/GenBank/DDBJ whole genome shotgun (WGS) entry which is preliminary data.</text>
</comment>
<dbReference type="RefSeq" id="WP_018082996.1">
    <property type="nucleotide sequence ID" value="NZ_AQWM01000022.1"/>
</dbReference>
<evidence type="ECO:0000313" key="1">
    <source>
        <dbReference type="EMBL" id="ESQ88805.1"/>
    </source>
</evidence>
<dbReference type="Proteomes" id="UP000017837">
    <property type="component" value="Unassembled WGS sequence"/>
</dbReference>
<name>V4PTC5_9CAUL</name>
<dbReference type="EMBL" id="AWGB01000033">
    <property type="protein sequence ID" value="ESQ88805.1"/>
    <property type="molecule type" value="Genomic_DNA"/>
</dbReference>
<sequence>MTRKSQITQDALLVLGAVKLAQLVLDESERSAGFRRQVSAALAGQNGPQAIAKLIDRRLGALEKARSYVEWNKARAFRDDLAATVATITRQLGEVAPALAIDRLLRFIATHEVAFERVDDSSGYVEDVYSGAIEDLGGLTSQLSPDELALMPDRIAAALGQSDHGYFVDAARAVAGHLPPPVLRGWDIDLAKQYAELESRDAKSTDRFIYSNVSQYLVVRQIVADALGDLDGFIVLESRKHPNMQDTLGVAQRLLEADRAREALDWVRREAPVKLRFMSRTDIADHQVSRDVLAPQRASLEATILDKLGETDAAQALRWSVFEESLNMSMLRDYVARLPDFEDFDALDKAFDYVLTSKHIYSALDFLLAWPRLDLAARLVVKHFGTWDGRHYDLLPQAAAALENSEHETGAVAAAILYRALIDDILTRGNSKAYPHAARYLNALDALAARSDAEAVQVGNMDVHVTYRARLQKNHGRKYGFWGLLPQACR</sequence>
<accession>V4PTC5</accession>
<dbReference type="PATRIC" id="fig|1121022.4.peg.3043"/>
<dbReference type="eggNOG" id="COG3118">
    <property type="taxonomic scope" value="Bacteria"/>
</dbReference>